<dbReference type="InterPro" id="IPR000160">
    <property type="entry name" value="GGDEF_dom"/>
</dbReference>
<feature type="transmembrane region" description="Helical" evidence="1">
    <location>
        <begin position="297"/>
        <end position="319"/>
    </location>
</feature>
<sequence>MKKYISEQDIQRSLRLTYLFALLGTLILGIFVYTVIGSVHLVFDASYKAQLSAYAGEYVTAVRRQVQGDVNALRTLSQFIVDDLSLTDRHVRRSQTQNQFSQIVYLDTGGSMAYASMDGRHGYSHFNNMPVELQQAVITAWRGKDCISQPYHSELNGQPSLGYAVPIVNEKGETSAALLAIKNLAAYEQIIDQLQLKIDGVHLFLVNQEGRILGSNFNRFDLQQLDFIQDIPGLSAAQRTQINHILTAGLSQSLNFNFREIMCTLTFMPVGTEGWSCAYVDYADLTAAPIYQSLSRLVYILLAILVLLVISGGITFFMVRRGYMLQLASAYYDPVTDTYNKARFEQELQERIHHSRALRLSLVSFKIRDFNTISENVGRQMSNELQRLVCASMQHKPSCLLCCRAYDGQFLALLSLSDEKQVRMMLLSVFNEISAQFGRKFTLFPILFYAGIVRCSRSETVEMAINRADFVRRTQLLTYQHDIGFYDDKVFQHELHLKQIEKAMHPALKDGEFKLFLQPKFDLKQGRVTAAEALVRWVRADGTMVYPNDFIPLFERNGFCAELDLYMLEQVCRQIRAWIDAGCRPAGISVNQSRMLIFKADYIDKVQELLQQYRIPPHYITIEILESLMAQDISALSSYISRLRSIGLSISMDDFGAGYSSLNMLSAIEIDEIKFDKEFLLENSPEKKAKNLLILRYLLQLAHKFEAKTVVEGVEQQEDVDFLKALGCDLAQGYYFNKPVDQKTFTELYIQTAA</sequence>
<organism evidence="3 4">
    <name type="scientific">Candidatus Avisuccinivibrio stercorigallinarum</name>
    <dbReference type="NCBI Taxonomy" id="2840704"/>
    <lineage>
        <taxon>Bacteria</taxon>
        <taxon>Pseudomonadati</taxon>
        <taxon>Pseudomonadota</taxon>
        <taxon>Gammaproteobacteria</taxon>
        <taxon>Aeromonadales</taxon>
        <taxon>Succinivibrionaceae</taxon>
        <taxon>Succinivibrionaceae incertae sedis</taxon>
        <taxon>Candidatus Avisuccinivibrio</taxon>
    </lineage>
</organism>
<dbReference type="SUPFAM" id="SSF141868">
    <property type="entry name" value="EAL domain-like"/>
    <property type="match status" value="1"/>
</dbReference>
<dbReference type="SMART" id="SM00052">
    <property type="entry name" value="EAL"/>
    <property type="match status" value="1"/>
</dbReference>
<feature type="transmembrane region" description="Helical" evidence="1">
    <location>
        <begin position="20"/>
        <end position="43"/>
    </location>
</feature>
<dbReference type="InterPro" id="IPR050706">
    <property type="entry name" value="Cyclic-di-GMP_PDE-like"/>
</dbReference>
<dbReference type="CDD" id="cd18773">
    <property type="entry name" value="PDC1_HK_sensor"/>
    <property type="match status" value="1"/>
</dbReference>
<dbReference type="Proteomes" id="UP000823631">
    <property type="component" value="Unassembled WGS sequence"/>
</dbReference>
<gene>
    <name evidence="3" type="ORF">IAB19_00920</name>
</gene>
<keyword evidence="1" id="KW-1133">Transmembrane helix</keyword>
<keyword evidence="1" id="KW-0812">Transmembrane</keyword>
<evidence type="ECO:0000313" key="3">
    <source>
        <dbReference type="EMBL" id="MBO8414931.1"/>
    </source>
</evidence>
<dbReference type="Gene3D" id="3.30.450.20">
    <property type="entry name" value="PAS domain"/>
    <property type="match status" value="1"/>
</dbReference>
<dbReference type="CDD" id="cd01948">
    <property type="entry name" value="EAL"/>
    <property type="match status" value="1"/>
</dbReference>
<evidence type="ECO:0000259" key="2">
    <source>
        <dbReference type="PROSITE" id="PS50883"/>
    </source>
</evidence>
<dbReference type="InterPro" id="IPR029787">
    <property type="entry name" value="Nucleotide_cyclase"/>
</dbReference>
<dbReference type="InterPro" id="IPR043128">
    <property type="entry name" value="Rev_trsase/Diguanyl_cyclase"/>
</dbReference>
<dbReference type="EMBL" id="JADINH010000013">
    <property type="protein sequence ID" value="MBO8414931.1"/>
    <property type="molecule type" value="Genomic_DNA"/>
</dbReference>
<comment type="caution">
    <text evidence="3">The sequence shown here is derived from an EMBL/GenBank/DDBJ whole genome shotgun (WGS) entry which is preliminary data.</text>
</comment>
<reference evidence="3" key="2">
    <citation type="journal article" date="2021" name="PeerJ">
        <title>Extensive microbial diversity within the chicken gut microbiome revealed by metagenomics and culture.</title>
        <authorList>
            <person name="Gilroy R."/>
            <person name="Ravi A."/>
            <person name="Getino M."/>
            <person name="Pursley I."/>
            <person name="Horton D.L."/>
            <person name="Alikhan N.F."/>
            <person name="Baker D."/>
            <person name="Gharbi K."/>
            <person name="Hall N."/>
            <person name="Watson M."/>
            <person name="Adriaenssens E.M."/>
            <person name="Foster-Nyarko E."/>
            <person name="Jarju S."/>
            <person name="Secka A."/>
            <person name="Antonio M."/>
            <person name="Oren A."/>
            <person name="Chaudhuri R.R."/>
            <person name="La Ragione R."/>
            <person name="Hildebrand F."/>
            <person name="Pallen M.J."/>
        </authorList>
    </citation>
    <scope>NUCLEOTIDE SEQUENCE</scope>
    <source>
        <strain evidence="3">17213</strain>
    </source>
</reference>
<name>A0A9D9DBA5_9GAMM</name>
<evidence type="ECO:0000313" key="4">
    <source>
        <dbReference type="Proteomes" id="UP000823631"/>
    </source>
</evidence>
<dbReference type="PROSITE" id="PS50883">
    <property type="entry name" value="EAL"/>
    <property type="match status" value="1"/>
</dbReference>
<dbReference type="Gene3D" id="3.30.70.270">
    <property type="match status" value="1"/>
</dbReference>
<dbReference type="Pfam" id="PF00563">
    <property type="entry name" value="EAL"/>
    <property type="match status" value="1"/>
</dbReference>
<dbReference type="Gene3D" id="3.20.20.450">
    <property type="entry name" value="EAL domain"/>
    <property type="match status" value="1"/>
</dbReference>
<dbReference type="Pfam" id="PF00990">
    <property type="entry name" value="GGDEF"/>
    <property type="match status" value="1"/>
</dbReference>
<feature type="domain" description="EAL" evidence="2">
    <location>
        <begin position="497"/>
        <end position="753"/>
    </location>
</feature>
<dbReference type="PANTHER" id="PTHR33121:SF70">
    <property type="entry name" value="SIGNALING PROTEIN YKOW"/>
    <property type="match status" value="1"/>
</dbReference>
<dbReference type="AlphaFoldDB" id="A0A9D9DBA5"/>
<dbReference type="PANTHER" id="PTHR33121">
    <property type="entry name" value="CYCLIC DI-GMP PHOSPHODIESTERASE PDEF"/>
    <property type="match status" value="1"/>
</dbReference>
<protein>
    <submittedName>
        <fullName evidence="3">GGDEF domain-containing protein</fullName>
    </submittedName>
</protein>
<dbReference type="SUPFAM" id="SSF55073">
    <property type="entry name" value="Nucleotide cyclase"/>
    <property type="match status" value="1"/>
</dbReference>
<accession>A0A9D9DBA5</accession>
<dbReference type="InterPro" id="IPR035919">
    <property type="entry name" value="EAL_sf"/>
</dbReference>
<dbReference type="GO" id="GO:0071111">
    <property type="term" value="F:cyclic-guanylate-specific phosphodiesterase activity"/>
    <property type="evidence" value="ECO:0007669"/>
    <property type="project" value="InterPro"/>
</dbReference>
<dbReference type="InterPro" id="IPR001633">
    <property type="entry name" value="EAL_dom"/>
</dbReference>
<evidence type="ECO:0000256" key="1">
    <source>
        <dbReference type="SAM" id="Phobius"/>
    </source>
</evidence>
<keyword evidence="1" id="KW-0472">Membrane</keyword>
<reference evidence="3" key="1">
    <citation type="submission" date="2020-10" db="EMBL/GenBank/DDBJ databases">
        <authorList>
            <person name="Gilroy R."/>
        </authorList>
    </citation>
    <scope>NUCLEOTIDE SEQUENCE</scope>
    <source>
        <strain evidence="3">17213</strain>
    </source>
</reference>
<proteinExistence type="predicted"/>